<protein>
    <submittedName>
        <fullName evidence="1">Uncharacterized protein</fullName>
    </submittedName>
</protein>
<name>A0A6C0HZH2_9ZZZZ</name>
<accession>A0A6C0HZH2</accession>
<sequence>MDKDSKKIQNFIKKITKKQKDKKRTSQKFSRESRLFIEKIFNQINQAGSLFNNSNISKTKLNEMPTGEYYYLLEDPVKLAIENQLKIFQKTTFSIENRNFEIFMSFSSKLNDAIMDKWIKYIYIWLNIACKYAMPSCSNNLAVYFYFTDMKKLMPDDGDKIMEADNVNTAFTFACNAPNKTRKNEIYVYRLEEWFKVFLHESIHSFGLDFAAMDQTDIQSRICTTDIYKVPCQDLRFYESYTETWAELIYCMFAIFFENKTNMQENKNVSKFEEHIYGCEAPFSAFQCAKVLDHFGLAYSDLFDGAASQYRESTPVFAYYVIKSVFMNNADEFIRWTMENNRGSLQFKKTQTNINLLADLLKSLCKTEDYLKLMDDMDEVLDGPMDYMLAETMRMSCISFD</sequence>
<proteinExistence type="predicted"/>
<dbReference type="EMBL" id="MN740052">
    <property type="protein sequence ID" value="QHT85929.1"/>
    <property type="molecule type" value="Genomic_DNA"/>
</dbReference>
<organism evidence="1">
    <name type="scientific">viral metagenome</name>
    <dbReference type="NCBI Taxonomy" id="1070528"/>
    <lineage>
        <taxon>unclassified sequences</taxon>
        <taxon>metagenomes</taxon>
        <taxon>organismal metagenomes</taxon>
    </lineage>
</organism>
<evidence type="ECO:0000313" key="1">
    <source>
        <dbReference type="EMBL" id="QHT85929.1"/>
    </source>
</evidence>
<dbReference type="AlphaFoldDB" id="A0A6C0HZH2"/>
<reference evidence="1" key="1">
    <citation type="journal article" date="2020" name="Nature">
        <title>Giant virus diversity and host interactions through global metagenomics.</title>
        <authorList>
            <person name="Schulz F."/>
            <person name="Roux S."/>
            <person name="Paez-Espino D."/>
            <person name="Jungbluth S."/>
            <person name="Walsh D.A."/>
            <person name="Denef V.J."/>
            <person name="McMahon K.D."/>
            <person name="Konstantinidis K.T."/>
            <person name="Eloe-Fadrosh E.A."/>
            <person name="Kyrpides N.C."/>
            <person name="Woyke T."/>
        </authorList>
    </citation>
    <scope>NUCLEOTIDE SEQUENCE</scope>
    <source>
        <strain evidence="1">GVMAG-M-3300023184-182</strain>
    </source>
</reference>